<name>A0A9P6DKX1_9AGAM</name>
<dbReference type="EMBL" id="MU129669">
    <property type="protein sequence ID" value="KAF9502734.1"/>
    <property type="molecule type" value="Genomic_DNA"/>
</dbReference>
<accession>A0A9P6DKX1</accession>
<dbReference type="Proteomes" id="UP000886523">
    <property type="component" value="Unassembled WGS sequence"/>
</dbReference>
<evidence type="ECO:0000313" key="1">
    <source>
        <dbReference type="EMBL" id="KAF9502734.1"/>
    </source>
</evidence>
<dbReference type="AlphaFoldDB" id="A0A9P6DKX1"/>
<evidence type="ECO:0000313" key="2">
    <source>
        <dbReference type="Proteomes" id="UP000886523"/>
    </source>
</evidence>
<comment type="caution">
    <text evidence="1">The sequence shown here is derived from an EMBL/GenBank/DDBJ whole genome shotgun (WGS) entry which is preliminary data.</text>
</comment>
<protein>
    <submittedName>
        <fullName evidence="1">Uncharacterized protein</fullName>
    </submittedName>
</protein>
<reference evidence="1" key="1">
    <citation type="journal article" date="2020" name="Nat. Commun.">
        <title>Large-scale genome sequencing of mycorrhizal fungi provides insights into the early evolution of symbiotic traits.</title>
        <authorList>
            <person name="Miyauchi S."/>
            <person name="Kiss E."/>
            <person name="Kuo A."/>
            <person name="Drula E."/>
            <person name="Kohler A."/>
            <person name="Sanchez-Garcia M."/>
            <person name="Morin E."/>
            <person name="Andreopoulos B."/>
            <person name="Barry K.W."/>
            <person name="Bonito G."/>
            <person name="Buee M."/>
            <person name="Carver A."/>
            <person name="Chen C."/>
            <person name="Cichocki N."/>
            <person name="Clum A."/>
            <person name="Culley D."/>
            <person name="Crous P.W."/>
            <person name="Fauchery L."/>
            <person name="Girlanda M."/>
            <person name="Hayes R.D."/>
            <person name="Keri Z."/>
            <person name="LaButti K."/>
            <person name="Lipzen A."/>
            <person name="Lombard V."/>
            <person name="Magnuson J."/>
            <person name="Maillard F."/>
            <person name="Murat C."/>
            <person name="Nolan M."/>
            <person name="Ohm R.A."/>
            <person name="Pangilinan J."/>
            <person name="Pereira M.F."/>
            <person name="Perotto S."/>
            <person name="Peter M."/>
            <person name="Pfister S."/>
            <person name="Riley R."/>
            <person name="Sitrit Y."/>
            <person name="Stielow J.B."/>
            <person name="Szollosi G."/>
            <person name="Zifcakova L."/>
            <person name="Stursova M."/>
            <person name="Spatafora J.W."/>
            <person name="Tedersoo L."/>
            <person name="Vaario L.M."/>
            <person name="Yamada A."/>
            <person name="Yan M."/>
            <person name="Wang P."/>
            <person name="Xu J."/>
            <person name="Bruns T."/>
            <person name="Baldrian P."/>
            <person name="Vilgalys R."/>
            <person name="Dunand C."/>
            <person name="Henrissat B."/>
            <person name="Grigoriev I.V."/>
            <person name="Hibbett D."/>
            <person name="Nagy L.G."/>
            <person name="Martin F.M."/>
        </authorList>
    </citation>
    <scope>NUCLEOTIDE SEQUENCE</scope>
    <source>
        <strain evidence="1">UP504</strain>
    </source>
</reference>
<sequence>MWALEILWIVEDFIMHRAHEDNLFVMQWVGLFIQRWWDAFEVHDVQFPHDSNVNLDFISDIPCSDWHSRFYPSSGPAHRLPPADVLAYGSTVPKRKRRKAGRLPDNALEVLAEAKENIMAIVERVDSELHLGGPDGVWHAMGLTRRSEKSSQVWNAFQSRHAVLEARDPDTAADVYKATVKAGFEAWKSEGKALDPEAQTQRESELIAWHNQHLLEKEVASTHLPGGRMKQMLKIQSRLGEDATLNLLNLGIFTVSFVVNVSLGDVEATEANAVVHPSKLSHKLFSEKHLHIQEYLNTLAGGLAAEMEDIRHHEAVEALLSKRWWTTVQRDQRENISKFLVNMWSTSDVLKRYDIRY</sequence>
<proteinExistence type="predicted"/>
<organism evidence="1 2">
    <name type="scientific">Hydnum rufescens UP504</name>
    <dbReference type="NCBI Taxonomy" id="1448309"/>
    <lineage>
        <taxon>Eukaryota</taxon>
        <taxon>Fungi</taxon>
        <taxon>Dikarya</taxon>
        <taxon>Basidiomycota</taxon>
        <taxon>Agaricomycotina</taxon>
        <taxon>Agaricomycetes</taxon>
        <taxon>Cantharellales</taxon>
        <taxon>Hydnaceae</taxon>
        <taxon>Hydnum</taxon>
    </lineage>
</organism>
<gene>
    <name evidence="1" type="ORF">BS47DRAFT_1403179</name>
</gene>
<keyword evidence="2" id="KW-1185">Reference proteome</keyword>